<organism evidence="2 3">
    <name type="scientific">Brassica cretica</name>
    <name type="common">Mustard</name>
    <dbReference type="NCBI Taxonomy" id="69181"/>
    <lineage>
        <taxon>Eukaryota</taxon>
        <taxon>Viridiplantae</taxon>
        <taxon>Streptophyta</taxon>
        <taxon>Embryophyta</taxon>
        <taxon>Tracheophyta</taxon>
        <taxon>Spermatophyta</taxon>
        <taxon>Magnoliopsida</taxon>
        <taxon>eudicotyledons</taxon>
        <taxon>Gunneridae</taxon>
        <taxon>Pentapetalae</taxon>
        <taxon>rosids</taxon>
        <taxon>malvids</taxon>
        <taxon>Brassicales</taxon>
        <taxon>Brassicaceae</taxon>
        <taxon>Brassiceae</taxon>
        <taxon>Brassica</taxon>
    </lineage>
</organism>
<dbReference type="Proteomes" id="UP000712600">
    <property type="component" value="Unassembled WGS sequence"/>
</dbReference>
<accession>A0A8S9RX10</accession>
<sequence>MYSSKLFSKITILLTALHQIVLQPQILILEIQPLVEHQLYSSSVNTLTHDTEGFLSYPLMSLYRQALQPQLQHDPRTLPRASLSL</sequence>
<proteinExistence type="predicted"/>
<feature type="chain" id="PRO_5035763875" evidence="1">
    <location>
        <begin position="23"/>
        <end position="85"/>
    </location>
</feature>
<evidence type="ECO:0000313" key="2">
    <source>
        <dbReference type="EMBL" id="KAF3585905.1"/>
    </source>
</evidence>
<protein>
    <submittedName>
        <fullName evidence="2">Uncharacterized protein</fullName>
    </submittedName>
</protein>
<feature type="signal peptide" evidence="1">
    <location>
        <begin position="1"/>
        <end position="22"/>
    </location>
</feature>
<keyword evidence="1" id="KW-0732">Signal</keyword>
<comment type="caution">
    <text evidence="2">The sequence shown here is derived from an EMBL/GenBank/DDBJ whole genome shotgun (WGS) entry which is preliminary data.</text>
</comment>
<evidence type="ECO:0000313" key="3">
    <source>
        <dbReference type="Proteomes" id="UP000712600"/>
    </source>
</evidence>
<evidence type="ECO:0000256" key="1">
    <source>
        <dbReference type="SAM" id="SignalP"/>
    </source>
</evidence>
<dbReference type="EMBL" id="QGKX02000088">
    <property type="protein sequence ID" value="KAF3585905.1"/>
    <property type="molecule type" value="Genomic_DNA"/>
</dbReference>
<dbReference type="AlphaFoldDB" id="A0A8S9RX10"/>
<reference evidence="2" key="1">
    <citation type="submission" date="2019-12" db="EMBL/GenBank/DDBJ databases">
        <title>Genome sequencing and annotation of Brassica cretica.</title>
        <authorList>
            <person name="Studholme D.J."/>
            <person name="Sarris P."/>
        </authorList>
    </citation>
    <scope>NUCLEOTIDE SEQUENCE</scope>
    <source>
        <strain evidence="2">PFS-109/04</strain>
        <tissue evidence="2">Leaf</tissue>
    </source>
</reference>
<name>A0A8S9RX10_BRACR</name>
<gene>
    <name evidence="2" type="ORF">F2Q69_00029634</name>
</gene>